<reference evidence="2" key="1">
    <citation type="submission" date="2013-08" db="EMBL/GenBank/DDBJ databases">
        <authorList>
            <person name="Mendez C."/>
            <person name="Richter M."/>
            <person name="Ferrer M."/>
            <person name="Sanchez J."/>
        </authorList>
    </citation>
    <scope>NUCLEOTIDE SEQUENCE</scope>
</reference>
<accession>T0ZNG9</accession>
<comment type="caution">
    <text evidence="2">The sequence shown here is derived from an EMBL/GenBank/DDBJ whole genome shotgun (WGS) entry which is preliminary data.</text>
</comment>
<dbReference type="Pfam" id="PF01609">
    <property type="entry name" value="DDE_Tnp_1"/>
    <property type="match status" value="1"/>
</dbReference>
<proteinExistence type="predicted"/>
<dbReference type="EMBL" id="AUZZ01006518">
    <property type="protein sequence ID" value="EQD46027.1"/>
    <property type="molecule type" value="Genomic_DNA"/>
</dbReference>
<gene>
    <name evidence="2" type="ORF">B2A_09039</name>
</gene>
<reference evidence="2" key="2">
    <citation type="journal article" date="2014" name="ISME J.">
        <title>Microbial stratification in low pH oxic and suboxic macroscopic growths along an acid mine drainage.</title>
        <authorList>
            <person name="Mendez-Garcia C."/>
            <person name="Mesa V."/>
            <person name="Sprenger R.R."/>
            <person name="Richter M."/>
            <person name="Diez M.S."/>
            <person name="Solano J."/>
            <person name="Bargiela R."/>
            <person name="Golyshina O.V."/>
            <person name="Manteca A."/>
            <person name="Ramos J.L."/>
            <person name="Gallego J.R."/>
            <person name="Llorente I."/>
            <person name="Martins Dos Santos V.A."/>
            <person name="Jensen O.N."/>
            <person name="Pelaez A.I."/>
            <person name="Sanchez J."/>
            <person name="Ferrer M."/>
        </authorList>
    </citation>
    <scope>NUCLEOTIDE SEQUENCE</scope>
</reference>
<dbReference type="InterPro" id="IPR047654">
    <property type="entry name" value="IS1634_transpos"/>
</dbReference>
<organism evidence="2">
    <name type="scientific">mine drainage metagenome</name>
    <dbReference type="NCBI Taxonomy" id="410659"/>
    <lineage>
        <taxon>unclassified sequences</taxon>
        <taxon>metagenomes</taxon>
        <taxon>ecological metagenomes</taxon>
    </lineage>
</organism>
<evidence type="ECO:0000259" key="1">
    <source>
        <dbReference type="Pfam" id="PF01609"/>
    </source>
</evidence>
<dbReference type="InterPro" id="IPR012337">
    <property type="entry name" value="RNaseH-like_sf"/>
</dbReference>
<dbReference type="SUPFAM" id="SSF53098">
    <property type="entry name" value="Ribonuclease H-like"/>
    <property type="match status" value="1"/>
</dbReference>
<feature type="domain" description="Transposase IS4-like" evidence="1">
    <location>
        <begin position="185"/>
        <end position="453"/>
    </location>
</feature>
<protein>
    <submittedName>
        <fullName evidence="2">Transposase, IS4 family protein</fullName>
    </submittedName>
</protein>
<name>T0ZNG9_9ZZZZ</name>
<dbReference type="InterPro" id="IPR002559">
    <property type="entry name" value="Transposase_11"/>
</dbReference>
<sequence length="530" mass="61132">MEVEGYRTKEGKVRQRVLKYFGRTDPRKNPDAKPVTKKELLHAYDFGGAALLYKAAEAINLFDVVNTYVPKRQGLSLGLEFFLTTAHKLLDNKPTSANLADWIKKTHLPLFLNFDPERITDNTQQYLMNKLYDEERNIDHLYRISIELYRNALKVFGKDDDTYFYDITSTYFEGKCCPLAFFGHNKDGKLDKLQINIAMIMNGKYGIPVVSKVFEGNVNDVNTLYKMVYYPKVIMKKEKCLLVMDRGFDSEDNIKLMDTTEYDYIIGLRSTHKFIKKLKKETDFTVGDWDTISTDGGEIKLRKVVKNLFGKRRNVILYYSPKTASDQKRKREFRIDNAIKRLGDQGGNLTLKKAEGIVKQVKKYIVIEGKEGKVMWEVDKVAVNRAEKNDGKFCLMTNLDMGPKEVFTTYFSKDKIEKGFRCMKQDANMRPIYKRLADHVIVDVFFCHVAYLLMRVVEQLAQKEKIDKIWNGLSSEAAGIHLAELHDRSSGSTQFQIVTNNQIQTEIVDKLNLSRQIPVSTTKGKMSSKT</sequence>
<dbReference type="GO" id="GO:0004803">
    <property type="term" value="F:transposase activity"/>
    <property type="evidence" value="ECO:0007669"/>
    <property type="project" value="InterPro"/>
</dbReference>
<dbReference type="GO" id="GO:0006313">
    <property type="term" value="P:DNA transposition"/>
    <property type="evidence" value="ECO:0007669"/>
    <property type="project" value="InterPro"/>
</dbReference>
<evidence type="ECO:0000313" key="2">
    <source>
        <dbReference type="EMBL" id="EQD46027.1"/>
    </source>
</evidence>
<dbReference type="AlphaFoldDB" id="T0ZNG9"/>
<dbReference type="PANTHER" id="PTHR34614">
    <property type="match status" value="1"/>
</dbReference>
<dbReference type="GO" id="GO:0003677">
    <property type="term" value="F:DNA binding"/>
    <property type="evidence" value="ECO:0007669"/>
    <property type="project" value="InterPro"/>
</dbReference>
<dbReference type="NCBIfam" id="NF033559">
    <property type="entry name" value="transpos_IS1634"/>
    <property type="match status" value="1"/>
</dbReference>
<dbReference type="PANTHER" id="PTHR34614:SF2">
    <property type="entry name" value="TRANSPOSASE IS4-LIKE DOMAIN-CONTAINING PROTEIN"/>
    <property type="match status" value="1"/>
</dbReference>